<keyword evidence="1" id="KW-0812">Transmembrane</keyword>
<dbReference type="AlphaFoldDB" id="A0A8S1WL18"/>
<feature type="transmembrane region" description="Helical" evidence="1">
    <location>
        <begin position="20"/>
        <end position="36"/>
    </location>
</feature>
<reference evidence="2" key="1">
    <citation type="submission" date="2021-01" db="EMBL/GenBank/DDBJ databases">
        <authorList>
            <consortium name="Genoscope - CEA"/>
            <person name="William W."/>
        </authorList>
    </citation>
    <scope>NUCLEOTIDE SEQUENCE</scope>
</reference>
<organism evidence="2 3">
    <name type="scientific">Paramecium octaurelia</name>
    <dbReference type="NCBI Taxonomy" id="43137"/>
    <lineage>
        <taxon>Eukaryota</taxon>
        <taxon>Sar</taxon>
        <taxon>Alveolata</taxon>
        <taxon>Ciliophora</taxon>
        <taxon>Intramacronucleata</taxon>
        <taxon>Oligohymenophorea</taxon>
        <taxon>Peniculida</taxon>
        <taxon>Parameciidae</taxon>
        <taxon>Paramecium</taxon>
    </lineage>
</organism>
<dbReference type="Proteomes" id="UP000683925">
    <property type="component" value="Unassembled WGS sequence"/>
</dbReference>
<keyword evidence="1" id="KW-0472">Membrane</keyword>
<evidence type="ECO:0000313" key="2">
    <source>
        <dbReference type="EMBL" id="CAD8189390.1"/>
    </source>
</evidence>
<proteinExistence type="predicted"/>
<evidence type="ECO:0008006" key="4">
    <source>
        <dbReference type="Google" id="ProtNLM"/>
    </source>
</evidence>
<evidence type="ECO:0000256" key="1">
    <source>
        <dbReference type="SAM" id="Phobius"/>
    </source>
</evidence>
<evidence type="ECO:0000313" key="3">
    <source>
        <dbReference type="Proteomes" id="UP000683925"/>
    </source>
</evidence>
<feature type="transmembrane region" description="Helical" evidence="1">
    <location>
        <begin position="244"/>
        <end position="267"/>
    </location>
</feature>
<gene>
    <name evidence="2" type="ORF">POCTA_138.1.T0950032</name>
</gene>
<name>A0A8S1WL18_PAROT</name>
<feature type="transmembrane region" description="Helical" evidence="1">
    <location>
        <begin position="75"/>
        <end position="98"/>
    </location>
</feature>
<keyword evidence="3" id="KW-1185">Reference proteome</keyword>
<comment type="caution">
    <text evidence="2">The sequence shown here is derived from an EMBL/GenBank/DDBJ whole genome shotgun (WGS) entry which is preliminary data.</text>
</comment>
<protein>
    <recommendedName>
        <fullName evidence="4">Transmembrane protein</fullName>
    </recommendedName>
</protein>
<feature type="transmembrane region" description="Helical" evidence="1">
    <location>
        <begin position="110"/>
        <end position="127"/>
    </location>
</feature>
<dbReference type="EMBL" id="CAJJDP010000094">
    <property type="protein sequence ID" value="CAD8189390.1"/>
    <property type="molecule type" value="Genomic_DNA"/>
</dbReference>
<feature type="transmembrane region" description="Helical" evidence="1">
    <location>
        <begin position="48"/>
        <end position="69"/>
    </location>
</feature>
<dbReference type="OrthoDB" id="296617at2759"/>
<accession>A0A8S1WL18</accession>
<dbReference type="OMA" id="FWAGIVH"/>
<sequence length="288" mass="33289">MANLIHCNNGYVCSEGLTEFLLSLIYLSYLVTRYRIITQDKSGVLVQIDRYLCFAALIQIFLQTIYFLYFDNDFVLSTIKCMGIAMQIMICNILGSIVADEEQAPKVWQLARALLIGAFILWFWAGIVHKSAIDYNCVQVDYLIVSSFGLILAGGSFYMGNMALEGHLDYKNKLDIARSGNIQVQQHAQKYEQVLIRIKQITLMHYCGLLQFGVQFAFDIFTYFKCENSRECSNYYNASSTLSVLYLTIFKLIQFTTLPASIFWIFYEMNKTKFQEEDRNTFEMNITQ</sequence>
<keyword evidence="1" id="KW-1133">Transmembrane helix</keyword>
<feature type="transmembrane region" description="Helical" evidence="1">
    <location>
        <begin position="142"/>
        <end position="164"/>
    </location>
</feature>
<feature type="transmembrane region" description="Helical" evidence="1">
    <location>
        <begin position="203"/>
        <end position="224"/>
    </location>
</feature>